<evidence type="ECO:0000313" key="3">
    <source>
        <dbReference type="Proteomes" id="UP001305779"/>
    </source>
</evidence>
<organism evidence="2 3">
    <name type="scientific">Zasmidium cellare</name>
    <name type="common">Wine cellar mold</name>
    <name type="synonym">Racodium cellare</name>
    <dbReference type="NCBI Taxonomy" id="395010"/>
    <lineage>
        <taxon>Eukaryota</taxon>
        <taxon>Fungi</taxon>
        <taxon>Dikarya</taxon>
        <taxon>Ascomycota</taxon>
        <taxon>Pezizomycotina</taxon>
        <taxon>Dothideomycetes</taxon>
        <taxon>Dothideomycetidae</taxon>
        <taxon>Mycosphaerellales</taxon>
        <taxon>Mycosphaerellaceae</taxon>
        <taxon>Zasmidium</taxon>
    </lineage>
</organism>
<evidence type="ECO:0000313" key="2">
    <source>
        <dbReference type="EMBL" id="KAK4502601.1"/>
    </source>
</evidence>
<keyword evidence="3" id="KW-1185">Reference proteome</keyword>
<keyword evidence="1" id="KW-0732">Signal</keyword>
<protein>
    <submittedName>
        <fullName evidence="2">Uncharacterized protein</fullName>
    </submittedName>
</protein>
<dbReference type="Proteomes" id="UP001305779">
    <property type="component" value="Unassembled WGS sequence"/>
</dbReference>
<sequence length="307" mass="32644">MMKNTAVTLSVLSTLLHSTTAFVNYVVFNANSSGPTDGYQTFSAADRMPNETHAVTWNYASNLNQNWTWTVKSSNVLMPNLTKGNVDDAANWTANGHVAYTTYDFSWPQGGSLNAAVKNASEQNNGAYSPSCMYMLWANFPLNVSAKYDPSSSDCTSALGAECVKAITGNISASTTCSANDFPSYSKYRDVCADSFGAIDGDGLATQGYRPSLAFGNATAASNATSLQSGSTWAWTLSYPYAADNTTAFETEKEKLRVIAVSTGGQNRLLCNRVSDTVENAASPALRIQGMAVVVIVAMVAAVMNAM</sequence>
<name>A0ABR0EMV2_ZASCE</name>
<reference evidence="2 3" key="1">
    <citation type="journal article" date="2023" name="G3 (Bethesda)">
        <title>A chromosome-level genome assembly of Zasmidium syzygii isolated from banana leaves.</title>
        <authorList>
            <person name="van Westerhoven A.C."/>
            <person name="Mehrabi R."/>
            <person name="Talebi R."/>
            <person name="Steentjes M.B.F."/>
            <person name="Corcolon B."/>
            <person name="Chong P.A."/>
            <person name="Kema G.H.J."/>
            <person name="Seidl M.F."/>
        </authorList>
    </citation>
    <scope>NUCLEOTIDE SEQUENCE [LARGE SCALE GENOMIC DNA]</scope>
    <source>
        <strain evidence="2 3">P124</strain>
    </source>
</reference>
<feature type="chain" id="PRO_5046501966" evidence="1">
    <location>
        <begin position="22"/>
        <end position="307"/>
    </location>
</feature>
<evidence type="ECO:0000256" key="1">
    <source>
        <dbReference type="SAM" id="SignalP"/>
    </source>
</evidence>
<feature type="signal peptide" evidence="1">
    <location>
        <begin position="1"/>
        <end position="21"/>
    </location>
</feature>
<dbReference type="EMBL" id="JAXOVC010000004">
    <property type="protein sequence ID" value="KAK4502601.1"/>
    <property type="molecule type" value="Genomic_DNA"/>
</dbReference>
<proteinExistence type="predicted"/>
<accession>A0ABR0EMV2</accession>
<comment type="caution">
    <text evidence="2">The sequence shown here is derived from an EMBL/GenBank/DDBJ whole genome shotgun (WGS) entry which is preliminary data.</text>
</comment>
<gene>
    <name evidence="2" type="ORF">PRZ48_006027</name>
</gene>